<organism evidence="8 9">
    <name type="scientific">Brassicogethes aeneus</name>
    <name type="common">Rape pollen beetle</name>
    <name type="synonym">Meligethes aeneus</name>
    <dbReference type="NCBI Taxonomy" id="1431903"/>
    <lineage>
        <taxon>Eukaryota</taxon>
        <taxon>Metazoa</taxon>
        <taxon>Ecdysozoa</taxon>
        <taxon>Arthropoda</taxon>
        <taxon>Hexapoda</taxon>
        <taxon>Insecta</taxon>
        <taxon>Pterygota</taxon>
        <taxon>Neoptera</taxon>
        <taxon>Endopterygota</taxon>
        <taxon>Coleoptera</taxon>
        <taxon>Polyphaga</taxon>
        <taxon>Cucujiformia</taxon>
        <taxon>Nitidulidae</taxon>
        <taxon>Meligethinae</taxon>
        <taxon>Brassicogethes</taxon>
    </lineage>
</organism>
<feature type="coiled-coil region" evidence="7">
    <location>
        <begin position="184"/>
        <end position="329"/>
    </location>
</feature>
<dbReference type="GO" id="GO:0007094">
    <property type="term" value="P:mitotic spindle assembly checkpoint signaling"/>
    <property type="evidence" value="ECO:0007669"/>
    <property type="project" value="InterPro"/>
</dbReference>
<keyword evidence="7" id="KW-0175">Coiled coil</keyword>
<dbReference type="GO" id="GO:0072686">
    <property type="term" value="C:mitotic spindle"/>
    <property type="evidence" value="ECO:0007669"/>
    <property type="project" value="TreeGrafter"/>
</dbReference>
<dbReference type="InterPro" id="IPR008672">
    <property type="entry name" value="Mad1"/>
</dbReference>
<evidence type="ECO:0000256" key="5">
    <source>
        <dbReference type="ARBA" id="ARBA00023242"/>
    </source>
</evidence>
<evidence type="ECO:0000256" key="2">
    <source>
        <dbReference type="ARBA" id="ARBA00008029"/>
    </source>
</evidence>
<evidence type="ECO:0008006" key="10">
    <source>
        <dbReference type="Google" id="ProtNLM"/>
    </source>
</evidence>
<name>A0A9P0FEZ2_BRAAE</name>
<sequence>MSNNGDETILNMVKNFKRFNRVPLFATPLKRQHSETSESSFEEGTPMKRIKESSKLDLSFPGSPREIRRINADLMEARNTIVKLESLLGTANNIKKQMQLHFDEQNHELKYQVEYNRKTIEQLETRLKETKKKEIEARNELAEVKSKLGILKIRSDERVEFLEKDLFNIQEGNKHNDNLESAEIGSLKRRINELTVLAESAEAEAEAQKKLVADLDKRITEKVNLEKDLELKEQAFQKAKLRIKELEYAKDNFLEFQEQAKTQSHKLANYIEMEKENEKLREENTRLKDEVRNKLVMEEEVFDLKNRLAKFKENEKKLQEIQTQQVQNEMALNEWRGVARNICETTDYDSALPHLLRTAVEKMQHQELNLTAEKVEIECKLKAAIHEARVAKAELEKNQKHLVNLKSAGEQKQTIIHRMQKKLLLVSRERDSYRLQLDSYERDLTMNATTTSLGSAAASQLQSQKDRIEKLERHLEGYRELNSKLESDLEAAQGLSHSEMIPVKYDQISKLEEEISQLKMENERMREKKDSLEIQLESYLEGNDTLAGGQVYHNANNPFAQSVAQRENLVEKLEQEVERLKRKCKNLEEGLEASKLGDLSVCPQEVFALKEQIKSHESQMQKLKDYFKTSMQEFRDVIYILLGYKIDRNGSSLYKLRSAYAEREEHMICFEINNKNGDLNLLENEYSATLEDMINLHLRHQKSFPVFLSALTMNLFNEKTRTFQG</sequence>
<evidence type="ECO:0000313" key="9">
    <source>
        <dbReference type="Proteomes" id="UP001154078"/>
    </source>
</evidence>
<dbReference type="PANTHER" id="PTHR23168:SF0">
    <property type="entry name" value="MITOTIC SPINDLE ASSEMBLY CHECKPOINT PROTEIN MAD1"/>
    <property type="match status" value="1"/>
</dbReference>
<keyword evidence="4" id="KW-0498">Mitosis</keyword>
<keyword evidence="9" id="KW-1185">Reference proteome</keyword>
<dbReference type="Pfam" id="PF05557">
    <property type="entry name" value="MAD"/>
    <property type="match status" value="1"/>
</dbReference>
<dbReference type="SUPFAM" id="SSF75704">
    <property type="entry name" value="Mitotic arrest deficient-like 1, Mad1"/>
    <property type="match status" value="1"/>
</dbReference>
<keyword evidence="5" id="KW-0539">Nucleus</keyword>
<dbReference type="Gene3D" id="6.10.250.90">
    <property type="match status" value="1"/>
</dbReference>
<gene>
    <name evidence="8" type="ORF">MELIAE_LOCUS3284</name>
</gene>
<dbReference type="GO" id="GO:0051301">
    <property type="term" value="P:cell division"/>
    <property type="evidence" value="ECO:0007669"/>
    <property type="project" value="UniProtKB-KW"/>
</dbReference>
<protein>
    <recommendedName>
        <fullName evidence="10">Mitotic spindle assembly checkpoint protein MAD1</fullName>
    </recommendedName>
</protein>
<comment type="similarity">
    <text evidence="2">Belongs to the MAD1 family.</text>
</comment>
<dbReference type="PANTHER" id="PTHR23168">
    <property type="entry name" value="MITOTIC SPINDLE ASSEMBLY CHECKPOINT PROTEIN MAD1 MITOTIC ARREST DEFICIENT-LIKE PROTEIN 1"/>
    <property type="match status" value="1"/>
</dbReference>
<evidence type="ECO:0000256" key="3">
    <source>
        <dbReference type="ARBA" id="ARBA00022618"/>
    </source>
</evidence>
<dbReference type="OrthoDB" id="331602at2759"/>
<feature type="coiled-coil region" evidence="7">
    <location>
        <begin position="113"/>
        <end position="147"/>
    </location>
</feature>
<evidence type="ECO:0000256" key="1">
    <source>
        <dbReference type="ARBA" id="ARBA00004123"/>
    </source>
</evidence>
<dbReference type="GO" id="GO:0005635">
    <property type="term" value="C:nuclear envelope"/>
    <property type="evidence" value="ECO:0007669"/>
    <property type="project" value="TreeGrafter"/>
</dbReference>
<dbReference type="Gene3D" id="3.30.457.60">
    <property type="match status" value="1"/>
</dbReference>
<dbReference type="Gene3D" id="1.20.5.170">
    <property type="match status" value="1"/>
</dbReference>
<dbReference type="AlphaFoldDB" id="A0A9P0FEZ2"/>
<evidence type="ECO:0000256" key="6">
    <source>
        <dbReference type="ARBA" id="ARBA00023306"/>
    </source>
</evidence>
<keyword evidence="3" id="KW-0132">Cell division</keyword>
<accession>A0A9P0FEZ2</accession>
<proteinExistence type="inferred from homology"/>
<evidence type="ECO:0000313" key="8">
    <source>
        <dbReference type="EMBL" id="CAH0550480.1"/>
    </source>
</evidence>
<comment type="subcellular location">
    <subcellularLocation>
        <location evidence="1">Nucleus</location>
    </subcellularLocation>
</comment>
<dbReference type="GO" id="GO:0000776">
    <property type="term" value="C:kinetochore"/>
    <property type="evidence" value="ECO:0007669"/>
    <property type="project" value="TreeGrafter"/>
</dbReference>
<feature type="coiled-coil region" evidence="7">
    <location>
        <begin position="461"/>
        <end position="626"/>
    </location>
</feature>
<reference evidence="8" key="1">
    <citation type="submission" date="2021-12" db="EMBL/GenBank/DDBJ databases">
        <authorList>
            <person name="King R."/>
        </authorList>
    </citation>
    <scope>NUCLEOTIDE SEQUENCE</scope>
</reference>
<evidence type="ECO:0000256" key="4">
    <source>
        <dbReference type="ARBA" id="ARBA00022776"/>
    </source>
</evidence>
<dbReference type="Proteomes" id="UP001154078">
    <property type="component" value="Chromosome 2"/>
</dbReference>
<dbReference type="EMBL" id="OV121133">
    <property type="protein sequence ID" value="CAH0550480.1"/>
    <property type="molecule type" value="Genomic_DNA"/>
</dbReference>
<keyword evidence="6" id="KW-0131">Cell cycle</keyword>
<evidence type="ECO:0000256" key="7">
    <source>
        <dbReference type="SAM" id="Coils"/>
    </source>
</evidence>
<dbReference type="GO" id="GO:0051315">
    <property type="term" value="P:attachment of mitotic spindle microtubules to kinetochore"/>
    <property type="evidence" value="ECO:0007669"/>
    <property type="project" value="TreeGrafter"/>
</dbReference>